<feature type="chain" id="PRO_5045046759" evidence="1">
    <location>
        <begin position="24"/>
        <end position="157"/>
    </location>
</feature>
<keyword evidence="3" id="KW-1185">Reference proteome</keyword>
<keyword evidence="1" id="KW-0732">Signal</keyword>
<evidence type="ECO:0000313" key="3">
    <source>
        <dbReference type="Proteomes" id="UP000606396"/>
    </source>
</evidence>
<sequence length="157" mass="17029">MKNLIYTVFSTLIIASLVSTVWAKNPNDAKFSHIGNSAAIPNNANTLDATHKFDVHVQGKAISELMIDLPKGVSIDKGIEVQNKLSQKIPTTVSMNATKATVVFAEPVAPGTSISIRMKGVNTQGYEKTWHYPVSVKKVDMKEEISLGLARIQTYGG</sequence>
<comment type="caution">
    <text evidence="2">The sequence shown here is derived from an EMBL/GenBank/DDBJ whole genome shotgun (WGS) entry which is preliminary data.</text>
</comment>
<dbReference type="InterPro" id="IPR021256">
    <property type="entry name" value="DUF2808"/>
</dbReference>
<dbReference type="Proteomes" id="UP000606396">
    <property type="component" value="Unassembled WGS sequence"/>
</dbReference>
<reference evidence="2 3" key="1">
    <citation type="journal article" date="2020" name="ISME J.">
        <title>Comparative genomics reveals insights into cyanobacterial evolution and habitat adaptation.</title>
        <authorList>
            <person name="Chen M.Y."/>
            <person name="Teng W.K."/>
            <person name="Zhao L."/>
            <person name="Hu C.X."/>
            <person name="Zhou Y.K."/>
            <person name="Han B.P."/>
            <person name="Song L.R."/>
            <person name="Shu W.S."/>
        </authorList>
    </citation>
    <scope>NUCLEOTIDE SEQUENCE [LARGE SCALE GENOMIC DNA]</scope>
    <source>
        <strain evidence="2 3">FACHB-252</strain>
    </source>
</reference>
<accession>A0ABR8H816</accession>
<organism evidence="2 3">
    <name type="scientific">Nostoc punctiforme FACHB-252</name>
    <dbReference type="NCBI Taxonomy" id="1357509"/>
    <lineage>
        <taxon>Bacteria</taxon>
        <taxon>Bacillati</taxon>
        <taxon>Cyanobacteriota</taxon>
        <taxon>Cyanophyceae</taxon>
        <taxon>Nostocales</taxon>
        <taxon>Nostocaceae</taxon>
        <taxon>Nostoc</taxon>
    </lineage>
</organism>
<feature type="signal peptide" evidence="1">
    <location>
        <begin position="1"/>
        <end position="23"/>
    </location>
</feature>
<evidence type="ECO:0000313" key="2">
    <source>
        <dbReference type="EMBL" id="MBD2611639.1"/>
    </source>
</evidence>
<dbReference type="Pfam" id="PF10989">
    <property type="entry name" value="DUF2808"/>
    <property type="match status" value="1"/>
</dbReference>
<gene>
    <name evidence="2" type="ORF">H6G94_10190</name>
</gene>
<dbReference type="EMBL" id="JACJTC010000006">
    <property type="protein sequence ID" value="MBD2611639.1"/>
    <property type="molecule type" value="Genomic_DNA"/>
</dbReference>
<protein>
    <submittedName>
        <fullName evidence="2">DUF2808 domain-containing protein</fullName>
    </submittedName>
</protein>
<dbReference type="RefSeq" id="WP_190949331.1">
    <property type="nucleotide sequence ID" value="NZ_JACJTC010000006.1"/>
</dbReference>
<proteinExistence type="predicted"/>
<name>A0ABR8H816_NOSPU</name>
<evidence type="ECO:0000256" key="1">
    <source>
        <dbReference type="SAM" id="SignalP"/>
    </source>
</evidence>